<evidence type="ECO:0000256" key="11">
    <source>
        <dbReference type="HAMAP-Rule" id="MF_00109"/>
    </source>
</evidence>
<evidence type="ECO:0000256" key="1">
    <source>
        <dbReference type="ARBA" id="ARBA00004842"/>
    </source>
</evidence>
<feature type="binding site" evidence="11">
    <location>
        <position position="80"/>
    </location>
    <ligand>
        <name>substrate</name>
    </ligand>
</feature>
<keyword evidence="11" id="KW-0479">Metal-binding</keyword>
<evidence type="ECO:0000256" key="6">
    <source>
        <dbReference type="ARBA" id="ARBA00022741"/>
    </source>
</evidence>
<dbReference type="Gene3D" id="3.40.50.300">
    <property type="entry name" value="P-loop containing nucleotide triphosphate hydrolases"/>
    <property type="match status" value="1"/>
</dbReference>
<comment type="caution">
    <text evidence="11">Lacks conserved residue(s) required for the propagation of feature annotation.</text>
</comment>
<comment type="function">
    <text evidence="11">Catalyzes the specific phosphorylation of the 3-hydroxyl group of shikimic acid using ATP as a cosubstrate.</text>
</comment>
<comment type="subcellular location">
    <subcellularLocation>
        <location evidence="11">Cytoplasm</location>
    </subcellularLocation>
</comment>
<evidence type="ECO:0000256" key="4">
    <source>
        <dbReference type="ARBA" id="ARBA00022605"/>
    </source>
</evidence>
<dbReference type="InterPro" id="IPR023000">
    <property type="entry name" value="Shikimate_kinase_CS"/>
</dbReference>
<keyword evidence="5 11" id="KW-0808">Transferase</keyword>
<keyword evidence="8 11" id="KW-0067">ATP-binding</keyword>
<keyword evidence="9 11" id="KW-0057">Aromatic amino acid biosynthesis</keyword>
<proteinExistence type="inferred from homology"/>
<keyword evidence="11" id="KW-0460">Magnesium</keyword>
<dbReference type="InterPro" id="IPR000623">
    <property type="entry name" value="Shikimate_kinase/TSH1"/>
</dbReference>
<organism evidence="12 13">
    <name type="scientific">Gemmata palustris</name>
    <dbReference type="NCBI Taxonomy" id="2822762"/>
    <lineage>
        <taxon>Bacteria</taxon>
        <taxon>Pseudomonadati</taxon>
        <taxon>Planctomycetota</taxon>
        <taxon>Planctomycetia</taxon>
        <taxon>Gemmatales</taxon>
        <taxon>Gemmataceae</taxon>
        <taxon>Gemmata</taxon>
    </lineage>
</organism>
<keyword evidence="11" id="KW-0963">Cytoplasm</keyword>
<comment type="similarity">
    <text evidence="2 11">Belongs to the shikimate kinase family.</text>
</comment>
<evidence type="ECO:0000256" key="10">
    <source>
        <dbReference type="ARBA" id="ARBA00048567"/>
    </source>
</evidence>
<reference evidence="12 13" key="1">
    <citation type="submission" date="2021-04" db="EMBL/GenBank/DDBJ databases">
        <authorList>
            <person name="Ivanova A."/>
        </authorList>
    </citation>
    <scope>NUCLEOTIDE SEQUENCE [LARGE SCALE GENOMIC DNA]</scope>
    <source>
        <strain evidence="12 13">G18</strain>
    </source>
</reference>
<evidence type="ECO:0000256" key="8">
    <source>
        <dbReference type="ARBA" id="ARBA00022840"/>
    </source>
</evidence>
<feature type="binding site" evidence="11">
    <location>
        <position position="141"/>
    </location>
    <ligand>
        <name>substrate</name>
    </ligand>
</feature>
<accession>A0ABS5BQ15</accession>
<sequence>MAQNIILVGYRCTGKTTVGKLLAERLARPFADVDDLVEAHAAKSIKDIFAAESEAGFRDRESVALQELCARSTSVISTGGGAVLREANRALLKANGFVVWLTATPETVWARLQTDPTTAARRPNLTSTGGEEEVRALIAAREQLYREVADCAVACDTLPPAGVADVILTAWTAAQTERSALRDQQ</sequence>
<name>A0ABS5BQ15_9BACT</name>
<feature type="binding site" evidence="11">
    <location>
        <position position="34"/>
    </location>
    <ligand>
        <name>substrate</name>
    </ligand>
</feature>
<keyword evidence="6 11" id="KW-0547">Nucleotide-binding</keyword>
<feature type="binding site" evidence="11">
    <location>
        <position position="16"/>
    </location>
    <ligand>
        <name>Mg(2+)</name>
        <dbReference type="ChEBI" id="CHEBI:18420"/>
    </ligand>
</feature>
<comment type="catalytic activity">
    <reaction evidence="10 11">
        <text>shikimate + ATP = 3-phosphoshikimate + ADP + H(+)</text>
        <dbReference type="Rhea" id="RHEA:13121"/>
        <dbReference type="ChEBI" id="CHEBI:15378"/>
        <dbReference type="ChEBI" id="CHEBI:30616"/>
        <dbReference type="ChEBI" id="CHEBI:36208"/>
        <dbReference type="ChEBI" id="CHEBI:145989"/>
        <dbReference type="ChEBI" id="CHEBI:456216"/>
        <dbReference type="EC" id="2.7.1.71"/>
    </reaction>
</comment>
<evidence type="ECO:0000313" key="12">
    <source>
        <dbReference type="EMBL" id="MBP3955755.1"/>
    </source>
</evidence>
<evidence type="ECO:0000256" key="5">
    <source>
        <dbReference type="ARBA" id="ARBA00022679"/>
    </source>
</evidence>
<comment type="pathway">
    <text evidence="1 11">Metabolic intermediate biosynthesis; chorismate biosynthesis; chorismate from D-erythrose 4-phosphate and phosphoenolpyruvate: step 5/7.</text>
</comment>
<keyword evidence="7 11" id="KW-0418">Kinase</keyword>
<dbReference type="PANTHER" id="PTHR21087">
    <property type="entry name" value="SHIKIMATE KINASE"/>
    <property type="match status" value="1"/>
</dbReference>
<keyword evidence="4 11" id="KW-0028">Amino-acid biosynthesis</keyword>
<dbReference type="GO" id="GO:0016301">
    <property type="term" value="F:kinase activity"/>
    <property type="evidence" value="ECO:0007669"/>
    <property type="project" value="UniProtKB-KW"/>
</dbReference>
<dbReference type="InterPro" id="IPR027417">
    <property type="entry name" value="P-loop_NTPase"/>
</dbReference>
<dbReference type="PROSITE" id="PS01128">
    <property type="entry name" value="SHIKIMATE_KINASE"/>
    <property type="match status" value="1"/>
</dbReference>
<protein>
    <recommendedName>
        <fullName evidence="3 11">Shikimate kinase</fullName>
        <shortName evidence="11">SK</shortName>
        <ecNumber evidence="3 11">2.7.1.71</ecNumber>
    </recommendedName>
</protein>
<dbReference type="RefSeq" id="WP_210653816.1">
    <property type="nucleotide sequence ID" value="NZ_JAGKQQ010000001.1"/>
</dbReference>
<feature type="binding site" evidence="11">
    <location>
        <position position="58"/>
    </location>
    <ligand>
        <name>substrate</name>
    </ligand>
</feature>
<dbReference type="HAMAP" id="MF_00109">
    <property type="entry name" value="Shikimate_kinase"/>
    <property type="match status" value="1"/>
</dbReference>
<comment type="cofactor">
    <cofactor evidence="11">
        <name>Mg(2+)</name>
        <dbReference type="ChEBI" id="CHEBI:18420"/>
    </cofactor>
    <text evidence="11">Binds 1 Mg(2+) ion per subunit.</text>
</comment>
<dbReference type="EC" id="2.7.1.71" evidence="3 11"/>
<keyword evidence="13" id="KW-1185">Reference proteome</keyword>
<dbReference type="EMBL" id="JAGKQQ010000001">
    <property type="protein sequence ID" value="MBP3955755.1"/>
    <property type="molecule type" value="Genomic_DNA"/>
</dbReference>
<feature type="binding site" evidence="11">
    <location>
        <begin position="12"/>
        <end position="17"/>
    </location>
    <ligand>
        <name>ATP</name>
        <dbReference type="ChEBI" id="CHEBI:30616"/>
    </ligand>
</feature>
<dbReference type="SUPFAM" id="SSF52540">
    <property type="entry name" value="P-loop containing nucleoside triphosphate hydrolases"/>
    <property type="match status" value="1"/>
</dbReference>
<comment type="caution">
    <text evidence="12">The sequence shown here is derived from an EMBL/GenBank/DDBJ whole genome shotgun (WGS) entry which is preliminary data.</text>
</comment>
<evidence type="ECO:0000256" key="3">
    <source>
        <dbReference type="ARBA" id="ARBA00012154"/>
    </source>
</evidence>
<evidence type="ECO:0000313" key="13">
    <source>
        <dbReference type="Proteomes" id="UP000676565"/>
    </source>
</evidence>
<evidence type="ECO:0000256" key="7">
    <source>
        <dbReference type="ARBA" id="ARBA00022777"/>
    </source>
</evidence>
<evidence type="ECO:0000256" key="2">
    <source>
        <dbReference type="ARBA" id="ARBA00006997"/>
    </source>
</evidence>
<dbReference type="PRINTS" id="PR01100">
    <property type="entry name" value="SHIKIMTKNASE"/>
</dbReference>
<gene>
    <name evidence="11" type="primary">aroK</name>
    <name evidence="12" type="ORF">J8F10_10720</name>
</gene>
<dbReference type="Pfam" id="PF01202">
    <property type="entry name" value="SKI"/>
    <property type="match status" value="1"/>
</dbReference>
<dbReference type="InterPro" id="IPR031322">
    <property type="entry name" value="Shikimate/glucono_kinase"/>
</dbReference>
<dbReference type="PANTHER" id="PTHR21087:SF16">
    <property type="entry name" value="SHIKIMATE KINASE 1, CHLOROPLASTIC"/>
    <property type="match status" value="1"/>
</dbReference>
<feature type="binding site" evidence="11">
    <location>
        <position position="122"/>
    </location>
    <ligand>
        <name>ATP</name>
        <dbReference type="ChEBI" id="CHEBI:30616"/>
    </ligand>
</feature>
<comment type="subunit">
    <text evidence="11">Monomer.</text>
</comment>
<dbReference type="CDD" id="cd00464">
    <property type="entry name" value="SK"/>
    <property type="match status" value="1"/>
</dbReference>
<evidence type="ECO:0000256" key="9">
    <source>
        <dbReference type="ARBA" id="ARBA00023141"/>
    </source>
</evidence>
<dbReference type="Proteomes" id="UP000676565">
    <property type="component" value="Unassembled WGS sequence"/>
</dbReference>